<proteinExistence type="predicted"/>
<evidence type="ECO:0000313" key="1">
    <source>
        <dbReference type="EMBL" id="BAL57616.1"/>
    </source>
</evidence>
<dbReference type="Pfam" id="PF12982">
    <property type="entry name" value="DUF3866"/>
    <property type="match status" value="1"/>
</dbReference>
<dbReference type="EMBL" id="AP011780">
    <property type="protein sequence ID" value="BAL57616.1"/>
    <property type="molecule type" value="Genomic_DNA"/>
</dbReference>
<reference evidence="1" key="2">
    <citation type="journal article" date="2012" name="PLoS ONE">
        <title>A Deeply Branching Thermophilic Bacterium with an Ancient Acetyl-CoA Pathway Dominates a Subsurface Ecosystem.</title>
        <authorList>
            <person name="Takami H."/>
            <person name="Noguchi H."/>
            <person name="Takaki Y."/>
            <person name="Uchiyama I."/>
            <person name="Toyoda A."/>
            <person name="Nishi S."/>
            <person name="Chee G.-J."/>
            <person name="Arai W."/>
            <person name="Nunoura T."/>
            <person name="Itoh T."/>
            <person name="Hattori M."/>
            <person name="Takai K."/>
        </authorList>
    </citation>
    <scope>NUCLEOTIDE SEQUENCE</scope>
</reference>
<accession>H5SN80</accession>
<dbReference type="AlphaFoldDB" id="H5SN80"/>
<dbReference type="InterPro" id="IPR024479">
    <property type="entry name" value="DUF3866"/>
</dbReference>
<organism evidence="1">
    <name type="scientific">uncultured prokaryote</name>
    <dbReference type="NCBI Taxonomy" id="198431"/>
    <lineage>
        <taxon>unclassified sequences</taxon>
        <taxon>environmental samples</taxon>
    </lineage>
</organism>
<sequence>MLWQAIGVVEQIVRERDGVQYLRVRTDTGTRNALNYIPLMGRLRLGEHVLLNTTATTLQLGTGGYDFVMAVLPNQSNLSISSDRPEGWNREHLLVRLRYTPLQFAATAAENLYPDALDGTLTGAPVVAILLHSHLAPVVGAIRYTRPNARIAYIMTDSAALALSFSETVSQLKALGWLSGTITIGQAFGGDLEAVNLYSALLLARYGLHADVIVVGQGPGNLGTGTRWGFSGIDQGLALNAIGTLGGQPIAALRISFSDPRERHHGVSHHSLTVLSQVTLVPCHVPVPVLSDEQMERVLSDLQHAGVADRHTVHLLKAEEAFEWLCQQAIPLTTMGRDAQIERAYFLAGCAAGLLAATLVSGR</sequence>
<name>H5SN80_9ZZZZ</name>
<gene>
    <name evidence="1" type="ORF">HGMM_F51E10C28</name>
</gene>
<protein>
    <submittedName>
        <fullName evidence="1">Hypothetical conserved protein</fullName>
    </submittedName>
</protein>
<reference evidence="1" key="1">
    <citation type="journal article" date="2005" name="Environ. Microbiol.">
        <title>Genetic and functional properties of uncultivated thermophilic crenarchaeotes from a subsurface gold mine as revealed by analysis of genome fragments.</title>
        <authorList>
            <person name="Nunoura T."/>
            <person name="Hirayama H."/>
            <person name="Takami H."/>
            <person name="Oida H."/>
            <person name="Nishi S."/>
            <person name="Shimamura S."/>
            <person name="Suzuki Y."/>
            <person name="Inagaki F."/>
            <person name="Takai K."/>
            <person name="Nealson K.H."/>
            <person name="Horikoshi K."/>
        </authorList>
    </citation>
    <scope>NUCLEOTIDE SEQUENCE</scope>
</reference>